<keyword evidence="7" id="KW-0675">Receptor</keyword>
<dbReference type="PANTHER" id="PTHR21421:SF29">
    <property type="entry name" value="GUSTATORY RECEPTOR 5A FOR TREHALOSE-RELATED"/>
    <property type="match status" value="1"/>
</dbReference>
<keyword evidence="8" id="KW-0807">Transducer</keyword>
<dbReference type="AlphaFoldDB" id="A0A6J2TAS0"/>
<evidence type="ECO:0000256" key="1">
    <source>
        <dbReference type="ARBA" id="ARBA00004651"/>
    </source>
</evidence>
<proteinExistence type="inferred from homology"/>
<feature type="transmembrane region" description="Helical" evidence="9">
    <location>
        <begin position="368"/>
        <end position="387"/>
    </location>
</feature>
<dbReference type="RefSeq" id="XP_030372203.1">
    <property type="nucleotide sequence ID" value="XM_030516343.1"/>
</dbReference>
<feature type="transmembrane region" description="Helical" evidence="9">
    <location>
        <begin position="257"/>
        <end position="282"/>
    </location>
</feature>
<feature type="transmembrane region" description="Helical" evidence="9">
    <location>
        <begin position="581"/>
        <end position="607"/>
    </location>
</feature>
<evidence type="ECO:0000256" key="7">
    <source>
        <dbReference type="ARBA" id="ARBA00023170"/>
    </source>
</evidence>
<feature type="transmembrane region" description="Helical" evidence="9">
    <location>
        <begin position="935"/>
        <end position="958"/>
    </location>
</feature>
<evidence type="ECO:0000256" key="2">
    <source>
        <dbReference type="ARBA" id="ARBA00005327"/>
    </source>
</evidence>
<feature type="transmembrane region" description="Helical" evidence="9">
    <location>
        <begin position="996"/>
        <end position="1020"/>
    </location>
</feature>
<feature type="transmembrane region" description="Helical" evidence="9">
    <location>
        <begin position="1097"/>
        <end position="1118"/>
    </location>
</feature>
<dbReference type="GO" id="GO:0033041">
    <property type="term" value="F:sweet taste receptor activity"/>
    <property type="evidence" value="ECO:0007669"/>
    <property type="project" value="TreeGrafter"/>
</dbReference>
<name>A0A6J2TAS0_DROLE</name>
<feature type="transmembrane region" description="Helical" evidence="9">
    <location>
        <begin position="1162"/>
        <end position="1183"/>
    </location>
</feature>
<keyword evidence="6 9" id="KW-0472">Membrane</keyword>
<feature type="transmembrane region" description="Helical" evidence="9">
    <location>
        <begin position="129"/>
        <end position="152"/>
    </location>
</feature>
<feature type="transmembrane region" description="Helical" evidence="9">
    <location>
        <begin position="431"/>
        <end position="458"/>
    </location>
</feature>
<keyword evidence="3" id="KW-1003">Cell membrane</keyword>
<dbReference type="Pfam" id="PF06151">
    <property type="entry name" value="Trehalose_recp"/>
    <property type="match status" value="3"/>
</dbReference>
<protein>
    <submittedName>
        <fullName evidence="11">Uncharacterized protein LOC115622410</fullName>
    </submittedName>
</protein>
<keyword evidence="4 9" id="KW-0812">Transmembrane</keyword>
<dbReference type="GO" id="GO:0007165">
    <property type="term" value="P:signal transduction"/>
    <property type="evidence" value="ECO:0007669"/>
    <property type="project" value="UniProtKB-KW"/>
</dbReference>
<evidence type="ECO:0000256" key="4">
    <source>
        <dbReference type="ARBA" id="ARBA00022692"/>
    </source>
</evidence>
<comment type="similarity">
    <text evidence="2">Belongs to the insect chemoreceptor superfamily. Gustatory receptor (GR) family. Gr5a subfamily.</text>
</comment>
<dbReference type="Proteomes" id="UP000504634">
    <property type="component" value="Unplaced"/>
</dbReference>
<keyword evidence="10" id="KW-1185">Reference proteome</keyword>
<dbReference type="OrthoDB" id="5800391at2759"/>
<feature type="transmembrane region" description="Helical" evidence="9">
    <location>
        <begin position="78"/>
        <end position="98"/>
    </location>
</feature>
<feature type="transmembrane region" description="Helical" evidence="9">
    <location>
        <begin position="882"/>
        <end position="899"/>
    </location>
</feature>
<evidence type="ECO:0000256" key="8">
    <source>
        <dbReference type="ARBA" id="ARBA00023224"/>
    </source>
</evidence>
<evidence type="ECO:0000256" key="9">
    <source>
        <dbReference type="SAM" id="Phobius"/>
    </source>
</evidence>
<dbReference type="InterPro" id="IPR009318">
    <property type="entry name" value="Gustatory_rcpt"/>
</dbReference>
<feature type="transmembrane region" description="Helical" evidence="9">
    <location>
        <begin position="188"/>
        <end position="205"/>
    </location>
</feature>
<gene>
    <name evidence="11" type="primary">LOC115622410</name>
</gene>
<feature type="transmembrane region" description="Helical" evidence="9">
    <location>
        <begin position="464"/>
        <end position="486"/>
    </location>
</feature>
<feature type="transmembrane region" description="Helical" evidence="9">
    <location>
        <begin position="849"/>
        <end position="870"/>
    </location>
</feature>
<comment type="subcellular location">
    <subcellularLocation>
        <location evidence="1">Cell membrane</location>
        <topology evidence="1">Multi-pass membrane protein</topology>
    </subcellularLocation>
</comment>
<evidence type="ECO:0000313" key="11">
    <source>
        <dbReference type="RefSeq" id="XP_030372203.1"/>
    </source>
</evidence>
<sequence>MPQSETFHRAVSKVLFISQIFALFPVSNMEARHVQDLRFRWLSARTFYSGFIMVLIVCEFGVALNYVSKVAITFQNAYVLLVFVVCLLMHIFFWRLAISWPKIMSSWQRVDELFLKVPYRYYNEYKMKWRINVVFSFVMISALVEHFLLHIISFHFSNMERTQCKINESFFESIYKLERPHLHMVLPYHAWLLPFLEWISLVIVYPRSFTDCFIMFVGIGLAKLHGRIAAVHLKAMPAIFWTEVRQHYLELKRLVRLVNAAIAPLVLLAFGKNMFFICFQLFNSFTNIGVDFILLLAFWYSLTFVVLRTMLTIFIASSITVFEKKISTALRDVPSRSWSTEVQRFSEQLGNDMTALSGEDFFFIRRQLFLAMATTIITYELMISDVINKGAIRQRTSYCKDNFLFLAQFFGVMPVSGVLSKKGSDDVRFRWFSLSLLVSVGLLIFTIFDCVLSSQVVLNDGLKIYTIGPLTFSTICIACFGVFLMISRQWPLIIQKTSSCELVFVQKCYANQLGMSFSGRIRLWGVVLLILAFGEHLTYFTSAVYNNQRQIQECNLTVDFWKNFYMRERPELLTVFSFTKWLIPLITWTTLSMTFVWNFPDIFLVLVCRATEIRFQQLHWRIKNHVGERMPNSFWQNVRLDLLNLSDLLKLYDKELSSLVLLSSTHNMYFLCVQIYHSFQIKGTWVDSLYFWFSLFHVVGRLLSMMVAASSIPLTVSQISYTLYEIPTDFWCLELKRLNEIICTDNFALSGKGFFFLTRRRIFGMAGTLMIYELVLINQMEGAQLEKNFCMKTCLRRGDKWDYIHNGSFQEAIRPVLLIAQIFALMPVRGIASKCADDLRFSWWSWRTVYAMIVIVFFGITSGFMVAFVTSVKFDFDSVETLIFYASIFFISLAFFQLAHRWPAVVVEWQAVESQLPELRTERERGALAQHIRMITLVGIMCSLVEHLLSMLASIYYVNACPVIPNQPIESFLYLNFAPIWQFMDYNQLMGILGKVVNVLATFAWSFNDIFVMAVSVSLASRFRQLNDYMQQEARQPTKQEYWIQCRKNFRNLCKLCDVVDDAISTITLLCFSNNLYFICGKILKSLQKKPSASHTLYFWFSLTFLLGRTLILSLYSASINDESKRPLLIFRCVPREYWCMELKRFSEEVHMDMVALTGMKFFRLTRGVVISVAGTIVTYELILLQFNKADKVNDCYEN</sequence>
<reference evidence="11" key="1">
    <citation type="submission" date="2025-08" db="UniProtKB">
        <authorList>
            <consortium name="RefSeq"/>
        </authorList>
    </citation>
    <scope>IDENTIFICATION</scope>
    <source>
        <strain evidence="11">11010-0011.00</strain>
        <tissue evidence="11">Whole body</tissue>
    </source>
</reference>
<evidence type="ECO:0000313" key="10">
    <source>
        <dbReference type="Proteomes" id="UP000504634"/>
    </source>
</evidence>
<feature type="transmembrane region" description="Helical" evidence="9">
    <location>
        <begin position="47"/>
        <end position="66"/>
    </location>
</feature>
<feature type="transmembrane region" description="Helical" evidence="9">
    <location>
        <begin position="521"/>
        <end position="540"/>
    </location>
</feature>
<evidence type="ECO:0000256" key="3">
    <source>
        <dbReference type="ARBA" id="ARBA00022475"/>
    </source>
</evidence>
<keyword evidence="5 9" id="KW-1133">Transmembrane helix</keyword>
<dbReference type="PANTHER" id="PTHR21421">
    <property type="entry name" value="GUSTATORY RECEPTOR"/>
    <property type="match status" value="1"/>
</dbReference>
<evidence type="ECO:0000256" key="6">
    <source>
        <dbReference type="ARBA" id="ARBA00023136"/>
    </source>
</evidence>
<dbReference type="GeneID" id="115622410"/>
<organism evidence="10 11">
    <name type="scientific">Drosophila lebanonensis</name>
    <name type="common">Fruit fly</name>
    <name type="synonym">Scaptodrosophila lebanonensis</name>
    <dbReference type="NCBI Taxonomy" id="7225"/>
    <lineage>
        <taxon>Eukaryota</taxon>
        <taxon>Metazoa</taxon>
        <taxon>Ecdysozoa</taxon>
        <taxon>Arthropoda</taxon>
        <taxon>Hexapoda</taxon>
        <taxon>Insecta</taxon>
        <taxon>Pterygota</taxon>
        <taxon>Neoptera</taxon>
        <taxon>Endopterygota</taxon>
        <taxon>Diptera</taxon>
        <taxon>Brachycera</taxon>
        <taxon>Muscomorpha</taxon>
        <taxon>Ephydroidea</taxon>
        <taxon>Drosophilidae</taxon>
        <taxon>Scaptodrosophila</taxon>
    </lineage>
</organism>
<feature type="transmembrane region" description="Helical" evidence="9">
    <location>
        <begin position="402"/>
        <end position="419"/>
    </location>
</feature>
<dbReference type="GO" id="GO:0005886">
    <property type="term" value="C:plasma membrane"/>
    <property type="evidence" value="ECO:0007669"/>
    <property type="project" value="UniProtKB-SubCell"/>
</dbReference>
<accession>A0A6J2TAS0</accession>
<feature type="transmembrane region" description="Helical" evidence="9">
    <location>
        <begin position="294"/>
        <end position="322"/>
    </location>
</feature>
<evidence type="ECO:0000256" key="5">
    <source>
        <dbReference type="ARBA" id="ARBA00022989"/>
    </source>
</evidence>